<dbReference type="PANTHER" id="PTHR47572">
    <property type="entry name" value="LIPOPROTEIN-RELATED"/>
    <property type="match status" value="1"/>
</dbReference>
<comment type="caution">
    <text evidence="2">The sequence shown here is derived from an EMBL/GenBank/DDBJ whole genome shotgun (WGS) entry which is preliminary data.</text>
</comment>
<dbReference type="InterPro" id="IPR013658">
    <property type="entry name" value="SGL"/>
</dbReference>
<dbReference type="SUPFAM" id="SSF63829">
    <property type="entry name" value="Calcium-dependent phosphotriesterase"/>
    <property type="match status" value="1"/>
</dbReference>
<evidence type="ECO:0000313" key="2">
    <source>
        <dbReference type="EMBL" id="PQM27738.1"/>
    </source>
</evidence>
<dbReference type="EMBL" id="PHFW01000002">
    <property type="protein sequence ID" value="PQM27738.1"/>
    <property type="molecule type" value="Genomic_DNA"/>
</dbReference>
<sequence length="294" mass="30663">MQDASPAAAPDYDVIADGLAFPEGPVAMADGSVIVVELAAGRITRCWNGRTEVVAEPGGGPNGAAIGPDGALYVCNSGGIDLVRLQNATGPGNEGRIERIDLATGKVERVYERAGDIPLSAPNDLVIDEQGEIWFTDLGKHYDRIHEQSALFRAACDGSAIAEVYKGESYNGVGLSPDGRWVYVADTHQARIYRFDRDAPGAPHFVATVPGPVGLDSLAVTASGNICVGRIHEGGIATVTPGGAVSAVAFPDPFTTNIAFGGSDMRSAHITLSATGRLIRTTWPEAGLRLCHNG</sequence>
<name>A0A2S8B5W7_9SPHN</name>
<dbReference type="InterPro" id="IPR011042">
    <property type="entry name" value="6-blade_b-propeller_TolB-like"/>
</dbReference>
<evidence type="ECO:0000313" key="3">
    <source>
        <dbReference type="Proteomes" id="UP000238954"/>
    </source>
</evidence>
<dbReference type="RefSeq" id="WP_105998000.1">
    <property type="nucleotide sequence ID" value="NZ_CM009578.1"/>
</dbReference>
<protein>
    <submittedName>
        <fullName evidence="2">Gluconolactonase</fullName>
    </submittedName>
</protein>
<accession>A0A2S8B5W7</accession>
<organism evidence="2 3">
    <name type="scientific">Sphingopyxis lindanitolerans</name>
    <dbReference type="NCBI Taxonomy" id="2054227"/>
    <lineage>
        <taxon>Bacteria</taxon>
        <taxon>Pseudomonadati</taxon>
        <taxon>Pseudomonadota</taxon>
        <taxon>Alphaproteobacteria</taxon>
        <taxon>Sphingomonadales</taxon>
        <taxon>Sphingomonadaceae</taxon>
        <taxon>Sphingopyxis</taxon>
    </lineage>
</organism>
<dbReference type="Pfam" id="PF08450">
    <property type="entry name" value="SGL"/>
    <property type="match status" value="1"/>
</dbReference>
<dbReference type="PANTHER" id="PTHR47572:SF5">
    <property type="entry name" value="BLR2277 PROTEIN"/>
    <property type="match status" value="1"/>
</dbReference>
<gene>
    <name evidence="2" type="ORF">CVO77_04000</name>
</gene>
<reference evidence="3" key="1">
    <citation type="submission" date="2017-11" db="EMBL/GenBank/DDBJ databases">
        <title>The complete genome sequence of Sphingopyxis pomeranensis sp. nov. strain WS5A3p.</title>
        <authorList>
            <person name="Kaminski M.A."/>
        </authorList>
    </citation>
    <scope>NUCLEOTIDE SEQUENCE [LARGE SCALE GENOMIC DNA]</scope>
    <source>
        <strain evidence="3">WS5A3p</strain>
    </source>
</reference>
<dbReference type="InterPro" id="IPR051262">
    <property type="entry name" value="SMP-30/CGR1_Lactonase"/>
</dbReference>
<dbReference type="Proteomes" id="UP000238954">
    <property type="component" value="Chromosome"/>
</dbReference>
<dbReference type="Gene3D" id="2.120.10.30">
    <property type="entry name" value="TolB, C-terminal domain"/>
    <property type="match status" value="1"/>
</dbReference>
<proteinExistence type="predicted"/>
<dbReference type="OrthoDB" id="30052at2"/>
<keyword evidence="3" id="KW-1185">Reference proteome</keyword>
<dbReference type="AlphaFoldDB" id="A0A2S8B5W7"/>
<evidence type="ECO:0000259" key="1">
    <source>
        <dbReference type="Pfam" id="PF08450"/>
    </source>
</evidence>
<feature type="domain" description="SMP-30/Gluconolactonase/LRE-like region" evidence="1">
    <location>
        <begin position="21"/>
        <end position="272"/>
    </location>
</feature>